<sequence length="189" mass="21359">MVVVDHIWMVRRAHRPIANNQYMHGFMHRSIVTCLNKTVHAARPTRLNEVEIPSLSRGGLGWGWGSVDQSAIKLIKKPIPIPTIPLRSLHAAWKFVAQSSALRIPTNFPLKGKELACSPIANIQYMHGFVHRSIVTCLKKTVRAAHPTRCSLAAKLKRHIAMRAPLIVNTKSKKHKTPLASYSKYYYIE</sequence>
<dbReference type="EMBL" id="JACOGF010000002">
    <property type="protein sequence ID" value="MBC3916752.1"/>
    <property type="molecule type" value="Genomic_DNA"/>
</dbReference>
<evidence type="ECO:0000313" key="2">
    <source>
        <dbReference type="Proteomes" id="UP000650424"/>
    </source>
</evidence>
<accession>A0ABR6ZLI3</accession>
<keyword evidence="2" id="KW-1185">Reference proteome</keyword>
<evidence type="ECO:0000313" key="1">
    <source>
        <dbReference type="EMBL" id="MBC3916752.1"/>
    </source>
</evidence>
<proteinExistence type="predicted"/>
<organism evidence="1 2">
    <name type="scientific">Undibacterium hunanense</name>
    <dbReference type="NCBI Taxonomy" id="2762292"/>
    <lineage>
        <taxon>Bacteria</taxon>
        <taxon>Pseudomonadati</taxon>
        <taxon>Pseudomonadota</taxon>
        <taxon>Betaproteobacteria</taxon>
        <taxon>Burkholderiales</taxon>
        <taxon>Oxalobacteraceae</taxon>
        <taxon>Undibacterium</taxon>
    </lineage>
</organism>
<protein>
    <submittedName>
        <fullName evidence="1">Uncharacterized protein</fullName>
    </submittedName>
</protein>
<reference evidence="1 2" key="1">
    <citation type="submission" date="2020-08" db="EMBL/GenBank/DDBJ databases">
        <title>Novel species isolated from subtropical streams in China.</title>
        <authorList>
            <person name="Lu H."/>
        </authorList>
    </citation>
    <scope>NUCLEOTIDE SEQUENCE [LARGE SCALE GENOMIC DNA]</scope>
    <source>
        <strain evidence="1 2">CY18W</strain>
    </source>
</reference>
<dbReference type="RefSeq" id="WP_186945991.1">
    <property type="nucleotide sequence ID" value="NZ_JACOGF010000002.1"/>
</dbReference>
<name>A0ABR6ZLI3_9BURK</name>
<gene>
    <name evidence="1" type="ORF">H8L32_04635</name>
</gene>
<comment type="caution">
    <text evidence="1">The sequence shown here is derived from an EMBL/GenBank/DDBJ whole genome shotgun (WGS) entry which is preliminary data.</text>
</comment>
<dbReference type="Proteomes" id="UP000650424">
    <property type="component" value="Unassembled WGS sequence"/>
</dbReference>